<dbReference type="EMBL" id="BJOD01000064">
    <property type="protein sequence ID" value="GED28244.1"/>
    <property type="molecule type" value="Genomic_DNA"/>
</dbReference>
<dbReference type="InterPro" id="IPR050312">
    <property type="entry name" value="IolE/XylAMocC-like"/>
</dbReference>
<accession>A0A3M8AUF6</accession>
<organism evidence="3 4">
    <name type="scientific">Brevibacillus agri</name>
    <dbReference type="NCBI Taxonomy" id="51101"/>
    <lineage>
        <taxon>Bacteria</taxon>
        <taxon>Bacillati</taxon>
        <taxon>Bacillota</taxon>
        <taxon>Bacilli</taxon>
        <taxon>Bacillales</taxon>
        <taxon>Paenibacillaceae</taxon>
        <taxon>Brevibacillus</taxon>
    </lineage>
</organism>
<reference evidence="3 4" key="1">
    <citation type="submission" date="2018-10" db="EMBL/GenBank/DDBJ databases">
        <title>Phylogenomics of Brevibacillus.</title>
        <authorList>
            <person name="Dunlap C."/>
        </authorList>
    </citation>
    <scope>NUCLEOTIDE SEQUENCE [LARGE SCALE GENOMIC DNA]</scope>
    <source>
        <strain evidence="3 4">NRRL NRS 1219</strain>
    </source>
</reference>
<name>A0A3M8AUF6_9BACL</name>
<dbReference type="Proteomes" id="UP000276178">
    <property type="component" value="Unassembled WGS sequence"/>
</dbReference>
<gene>
    <name evidence="2" type="primary">frlC</name>
    <name evidence="2" type="ORF">BAG01nite_43460</name>
    <name evidence="3" type="ORF">EB820_14325</name>
</gene>
<dbReference type="GO" id="GO:0016853">
    <property type="term" value="F:isomerase activity"/>
    <property type="evidence" value="ECO:0007669"/>
    <property type="project" value="UniProtKB-KW"/>
</dbReference>
<keyword evidence="3" id="KW-0413">Isomerase</keyword>
<evidence type="ECO:0000313" key="2">
    <source>
        <dbReference type="EMBL" id="GED28244.1"/>
    </source>
</evidence>
<proteinExistence type="predicted"/>
<dbReference type="AlphaFoldDB" id="A0A3M8AUF6"/>
<keyword evidence="5" id="KW-1185">Reference proteome</keyword>
<dbReference type="Gene3D" id="3.20.20.150">
    <property type="entry name" value="Divalent-metal-dependent TIM barrel enzymes"/>
    <property type="match status" value="1"/>
</dbReference>
<dbReference type="InterPro" id="IPR013022">
    <property type="entry name" value="Xyl_isomerase-like_TIM-brl"/>
</dbReference>
<comment type="caution">
    <text evidence="3">The sequence shown here is derived from an EMBL/GenBank/DDBJ whole genome shotgun (WGS) entry which is preliminary data.</text>
</comment>
<protein>
    <submittedName>
        <fullName evidence="2">AP endonuclease</fullName>
    </submittedName>
    <submittedName>
        <fullName evidence="3">Sugar phosphate isomerase/epimerase</fullName>
    </submittedName>
</protein>
<dbReference type="PANTHER" id="PTHR12110">
    <property type="entry name" value="HYDROXYPYRUVATE ISOMERASE"/>
    <property type="match status" value="1"/>
</dbReference>
<dbReference type="GO" id="GO:0004519">
    <property type="term" value="F:endonuclease activity"/>
    <property type="evidence" value="ECO:0007669"/>
    <property type="project" value="UniProtKB-KW"/>
</dbReference>
<keyword evidence="2" id="KW-0255">Endonuclease</keyword>
<evidence type="ECO:0000313" key="4">
    <source>
        <dbReference type="Proteomes" id="UP000276178"/>
    </source>
</evidence>
<sequence>MKEQSAFAVSSYALFDLPLREAVARLMDAGWTSIEIMCEAGHAELLAWSREQLAELKKQGEERGITWSIHAPISGCNLAAGTGPSREKTLETMKRCLAIARFLDSTHVVMHAGEVADAHDADSRARGVEHVSEAARLLTAEVSDGRTTLALENVPPYPRVLGWNVDDLLAVCKAVDSAHLGIAYDVGHAHLIRPGYALEALETVFPYVSVLHISDNGGETDEHLAVGEGTIPYAQVWSALQAGSFAGSRVIETKQLACARRSVERIIAQL</sequence>
<dbReference type="Pfam" id="PF01261">
    <property type="entry name" value="AP_endonuc_2"/>
    <property type="match status" value="1"/>
</dbReference>
<evidence type="ECO:0000313" key="5">
    <source>
        <dbReference type="Proteomes" id="UP000317180"/>
    </source>
</evidence>
<dbReference type="OrthoDB" id="110795at2"/>
<dbReference type="SUPFAM" id="SSF51658">
    <property type="entry name" value="Xylose isomerase-like"/>
    <property type="match status" value="1"/>
</dbReference>
<keyword evidence="2" id="KW-0540">Nuclease</keyword>
<keyword evidence="2" id="KW-0378">Hydrolase</keyword>
<feature type="domain" description="Xylose isomerase-like TIM barrel" evidence="1">
    <location>
        <begin position="24"/>
        <end position="255"/>
    </location>
</feature>
<dbReference type="Proteomes" id="UP000317180">
    <property type="component" value="Unassembled WGS sequence"/>
</dbReference>
<dbReference type="PANTHER" id="PTHR12110:SF21">
    <property type="entry name" value="XYLOSE ISOMERASE-LIKE TIM BARREL DOMAIN-CONTAINING PROTEIN"/>
    <property type="match status" value="1"/>
</dbReference>
<evidence type="ECO:0000259" key="1">
    <source>
        <dbReference type="Pfam" id="PF01261"/>
    </source>
</evidence>
<dbReference type="GeneID" id="82809417"/>
<dbReference type="RefSeq" id="WP_026557649.1">
    <property type="nucleotide sequence ID" value="NZ_BJOD01000064.1"/>
</dbReference>
<dbReference type="InterPro" id="IPR036237">
    <property type="entry name" value="Xyl_isomerase-like_sf"/>
</dbReference>
<reference evidence="2 5" key="2">
    <citation type="submission" date="2019-06" db="EMBL/GenBank/DDBJ databases">
        <title>Whole genome shotgun sequence of Brevibacillus agri NBRC 15538.</title>
        <authorList>
            <person name="Hosoyama A."/>
            <person name="Uohara A."/>
            <person name="Ohji S."/>
            <person name="Ichikawa N."/>
        </authorList>
    </citation>
    <scope>NUCLEOTIDE SEQUENCE [LARGE SCALE GENOMIC DNA]</scope>
    <source>
        <strain evidence="2 5">NBRC 15538</strain>
    </source>
</reference>
<dbReference type="EMBL" id="RHHN01000041">
    <property type="protein sequence ID" value="RNB54225.1"/>
    <property type="molecule type" value="Genomic_DNA"/>
</dbReference>
<evidence type="ECO:0000313" key="3">
    <source>
        <dbReference type="EMBL" id="RNB54225.1"/>
    </source>
</evidence>